<dbReference type="OrthoDB" id="5183836at2"/>
<dbReference type="EMBL" id="SGWQ01000012">
    <property type="protein sequence ID" value="RZS32487.1"/>
    <property type="molecule type" value="Genomic_DNA"/>
</dbReference>
<gene>
    <name evidence="2" type="ORF">EV193_112121</name>
</gene>
<dbReference type="InterPro" id="IPR010982">
    <property type="entry name" value="Lambda_DNA-bd_dom_sf"/>
</dbReference>
<evidence type="ECO:0000313" key="3">
    <source>
        <dbReference type="Proteomes" id="UP000294257"/>
    </source>
</evidence>
<name>A0A4Q7KGW4_9PSEU</name>
<sequence length="247" mass="27703">MNRFSDFLPSDEWQFPPRVHWHGYHDTRPYDGSVPTGERVVRLAREPDAVLCDPWAVASWLDEKTRAHVLHAESFAFQNRMWVSIGDEDDLQHLREEHALIASRGDSIYTDIYTPDENERHDLYVEAVTDDQCARGCTGTQPMISATPNEAACELSTFTKEAFGALERNAAVAIGAELQRVRKRAGLTRKEVVAQLGNPFSETALARYEYGSRALTSARLVCLCRFFGVVPADVCDSALPRRTSVEG</sequence>
<dbReference type="RefSeq" id="WP_130347929.1">
    <property type="nucleotide sequence ID" value="NZ_SGWQ01000012.1"/>
</dbReference>
<accession>A0A4Q7KGW4</accession>
<organism evidence="2 3">
    <name type="scientific">Herbihabitans rhizosphaerae</name>
    <dbReference type="NCBI Taxonomy" id="1872711"/>
    <lineage>
        <taxon>Bacteria</taxon>
        <taxon>Bacillati</taxon>
        <taxon>Actinomycetota</taxon>
        <taxon>Actinomycetes</taxon>
        <taxon>Pseudonocardiales</taxon>
        <taxon>Pseudonocardiaceae</taxon>
        <taxon>Herbihabitans</taxon>
    </lineage>
</organism>
<comment type="caution">
    <text evidence="2">The sequence shown here is derived from an EMBL/GenBank/DDBJ whole genome shotgun (WGS) entry which is preliminary data.</text>
</comment>
<proteinExistence type="predicted"/>
<dbReference type="SUPFAM" id="SSF47413">
    <property type="entry name" value="lambda repressor-like DNA-binding domains"/>
    <property type="match status" value="1"/>
</dbReference>
<dbReference type="Gene3D" id="1.10.260.40">
    <property type="entry name" value="lambda repressor-like DNA-binding domains"/>
    <property type="match status" value="1"/>
</dbReference>
<keyword evidence="3" id="KW-1185">Reference proteome</keyword>
<dbReference type="Pfam" id="PF13560">
    <property type="entry name" value="HTH_31"/>
    <property type="match status" value="1"/>
</dbReference>
<evidence type="ECO:0000259" key="1">
    <source>
        <dbReference type="PROSITE" id="PS50943"/>
    </source>
</evidence>
<dbReference type="AlphaFoldDB" id="A0A4Q7KGW4"/>
<dbReference type="PROSITE" id="PS50943">
    <property type="entry name" value="HTH_CROC1"/>
    <property type="match status" value="1"/>
</dbReference>
<dbReference type="GO" id="GO:0003677">
    <property type="term" value="F:DNA binding"/>
    <property type="evidence" value="ECO:0007669"/>
    <property type="project" value="InterPro"/>
</dbReference>
<feature type="domain" description="HTH cro/C1-type" evidence="1">
    <location>
        <begin position="178"/>
        <end position="234"/>
    </location>
</feature>
<dbReference type="CDD" id="cd00093">
    <property type="entry name" value="HTH_XRE"/>
    <property type="match status" value="1"/>
</dbReference>
<dbReference type="Proteomes" id="UP000294257">
    <property type="component" value="Unassembled WGS sequence"/>
</dbReference>
<dbReference type="InterPro" id="IPR001387">
    <property type="entry name" value="Cro/C1-type_HTH"/>
</dbReference>
<reference evidence="2 3" key="1">
    <citation type="submission" date="2019-02" db="EMBL/GenBank/DDBJ databases">
        <title>Genomic Encyclopedia of Type Strains, Phase IV (KMG-IV): sequencing the most valuable type-strain genomes for metagenomic binning, comparative biology and taxonomic classification.</title>
        <authorList>
            <person name="Goeker M."/>
        </authorList>
    </citation>
    <scope>NUCLEOTIDE SEQUENCE [LARGE SCALE GENOMIC DNA]</scope>
    <source>
        <strain evidence="2 3">DSM 101727</strain>
    </source>
</reference>
<evidence type="ECO:0000313" key="2">
    <source>
        <dbReference type="EMBL" id="RZS32487.1"/>
    </source>
</evidence>
<protein>
    <submittedName>
        <fullName evidence="2">Helix-turn-helix protein</fullName>
    </submittedName>
</protein>